<dbReference type="EMBL" id="PTJD01000021">
    <property type="protein sequence ID" value="PPK90887.1"/>
    <property type="molecule type" value="Genomic_DNA"/>
</dbReference>
<proteinExistence type="predicted"/>
<dbReference type="Proteomes" id="UP000239485">
    <property type="component" value="Unassembled WGS sequence"/>
</dbReference>
<evidence type="ECO:0000313" key="2">
    <source>
        <dbReference type="EMBL" id="PPK90887.1"/>
    </source>
</evidence>
<dbReference type="Gene3D" id="3.30.565.10">
    <property type="entry name" value="Histidine kinase-like ATPase, C-terminal domain"/>
    <property type="match status" value="1"/>
</dbReference>
<sequence length="173" mass="18223">MTGSLSAMGRADLVDHATLVVCELVANAVMHTRTELDLSGEPAGADVRVAVSDGSPVLPRWTPASATASMRLRLRRDDAVAAREWLAALDEAEDPTNHGTLLLPPFPQSMVVFRRDYIAAVIAELEPLVVPSRCSGRSGTRARRAGEQESVPGCGTGARDRAGRARPARGGGA</sequence>
<reference evidence="2 3" key="1">
    <citation type="submission" date="2018-02" db="EMBL/GenBank/DDBJ databases">
        <title>Genomic Encyclopedia of Archaeal and Bacterial Type Strains, Phase II (KMG-II): from individual species to whole genera.</title>
        <authorList>
            <person name="Goeker M."/>
        </authorList>
    </citation>
    <scope>NUCLEOTIDE SEQUENCE [LARGE SCALE GENOMIC DNA]</scope>
    <source>
        <strain evidence="2 3">DSM 22857</strain>
    </source>
</reference>
<dbReference type="AlphaFoldDB" id="A0A2S6ICH3"/>
<evidence type="ECO:0008006" key="4">
    <source>
        <dbReference type="Google" id="ProtNLM"/>
    </source>
</evidence>
<comment type="caution">
    <text evidence="2">The sequence shown here is derived from an EMBL/GenBank/DDBJ whole genome shotgun (WGS) entry which is preliminary data.</text>
</comment>
<name>A0A2S6ICH3_9ACTN</name>
<protein>
    <recommendedName>
        <fullName evidence="4">Histidine kinase-like protein</fullName>
    </recommendedName>
</protein>
<organism evidence="2 3">
    <name type="scientific">Kineococcus xinjiangensis</name>
    <dbReference type="NCBI Taxonomy" id="512762"/>
    <lineage>
        <taxon>Bacteria</taxon>
        <taxon>Bacillati</taxon>
        <taxon>Actinomycetota</taxon>
        <taxon>Actinomycetes</taxon>
        <taxon>Kineosporiales</taxon>
        <taxon>Kineosporiaceae</taxon>
        <taxon>Kineococcus</taxon>
    </lineage>
</organism>
<dbReference type="InterPro" id="IPR036890">
    <property type="entry name" value="HATPase_C_sf"/>
</dbReference>
<accession>A0A2S6ICH3</accession>
<keyword evidence="3" id="KW-1185">Reference proteome</keyword>
<evidence type="ECO:0000256" key="1">
    <source>
        <dbReference type="SAM" id="MobiDB-lite"/>
    </source>
</evidence>
<evidence type="ECO:0000313" key="3">
    <source>
        <dbReference type="Proteomes" id="UP000239485"/>
    </source>
</evidence>
<gene>
    <name evidence="2" type="ORF">CLV92_12117</name>
</gene>
<feature type="region of interest" description="Disordered" evidence="1">
    <location>
        <begin position="133"/>
        <end position="173"/>
    </location>
</feature>